<evidence type="ECO:0000256" key="6">
    <source>
        <dbReference type="ARBA" id="ARBA00038076"/>
    </source>
</evidence>
<feature type="transmembrane region" description="Helical" evidence="7">
    <location>
        <begin position="789"/>
        <end position="808"/>
    </location>
</feature>
<keyword evidence="2" id="KW-1003">Cell membrane</keyword>
<dbReference type="InterPro" id="IPR050250">
    <property type="entry name" value="Macrolide_Exporter_MacB"/>
</dbReference>
<dbReference type="GO" id="GO:0022857">
    <property type="term" value="F:transmembrane transporter activity"/>
    <property type="evidence" value="ECO:0007669"/>
    <property type="project" value="TreeGrafter"/>
</dbReference>
<dbReference type="PANTHER" id="PTHR30572:SF4">
    <property type="entry name" value="ABC TRANSPORTER PERMEASE YTRF"/>
    <property type="match status" value="1"/>
</dbReference>
<dbReference type="PANTHER" id="PTHR30572">
    <property type="entry name" value="MEMBRANE COMPONENT OF TRANSPORTER-RELATED"/>
    <property type="match status" value="1"/>
</dbReference>
<dbReference type="Pfam" id="PF12704">
    <property type="entry name" value="MacB_PCD"/>
    <property type="match status" value="1"/>
</dbReference>
<feature type="transmembrane region" description="Helical" evidence="7">
    <location>
        <begin position="699"/>
        <end position="722"/>
    </location>
</feature>
<keyword evidence="4 7" id="KW-1133">Transmembrane helix</keyword>
<feature type="transmembrane region" description="Helical" evidence="7">
    <location>
        <begin position="413"/>
        <end position="437"/>
    </location>
</feature>
<evidence type="ECO:0000256" key="5">
    <source>
        <dbReference type="ARBA" id="ARBA00023136"/>
    </source>
</evidence>
<evidence type="ECO:0000256" key="4">
    <source>
        <dbReference type="ARBA" id="ARBA00022989"/>
    </source>
</evidence>
<evidence type="ECO:0000256" key="3">
    <source>
        <dbReference type="ARBA" id="ARBA00022692"/>
    </source>
</evidence>
<evidence type="ECO:0000256" key="7">
    <source>
        <dbReference type="SAM" id="Phobius"/>
    </source>
</evidence>
<comment type="subcellular location">
    <subcellularLocation>
        <location evidence="1">Cell membrane</location>
        <topology evidence="1">Multi-pass membrane protein</topology>
    </subcellularLocation>
</comment>
<dbReference type="InterPro" id="IPR003838">
    <property type="entry name" value="ABC3_permease_C"/>
</dbReference>
<organism evidence="10 11">
    <name type="scientific">Priestia megaterium</name>
    <name type="common">Bacillus megaterium</name>
    <dbReference type="NCBI Taxonomy" id="1404"/>
    <lineage>
        <taxon>Bacteria</taxon>
        <taxon>Bacillati</taxon>
        <taxon>Bacillota</taxon>
        <taxon>Bacilli</taxon>
        <taxon>Bacillales</taxon>
        <taxon>Bacillaceae</taxon>
        <taxon>Priestia</taxon>
    </lineage>
</organism>
<dbReference type="InterPro" id="IPR025857">
    <property type="entry name" value="MacB_PCD"/>
</dbReference>
<proteinExistence type="inferred from homology"/>
<reference evidence="10 11" key="1">
    <citation type="submission" date="2017-07" db="EMBL/GenBank/DDBJ databases">
        <title>Isolation and development of strain Bacillus megaterium SR7 for enhanced growth and metabolite production under supercritical carbon dioxide.</title>
        <authorList>
            <person name="Freedman A.J.E."/>
            <person name="Peet K.C."/>
            <person name="Boock J.T."/>
            <person name="Penn K."/>
            <person name="Prather K.L.J."/>
            <person name="Thompson J.R."/>
        </authorList>
    </citation>
    <scope>NUCLEOTIDE SEQUENCE [LARGE SCALE GENOMIC DNA]</scope>
    <source>
        <strain evidence="10 11">SR7</strain>
    </source>
</reference>
<keyword evidence="5 7" id="KW-0472">Membrane</keyword>
<sequence>MKTLRGLAFRLFKSNKFIVFSSIVSIAISTMLVLSMMLFSINAQDTLKNQLKQSYGEMDLSVGFNMNQNETLTPNLIKEISQNKKVNKISKVSISHLNLNKINSEVYTVGVEDDYLAKSRYHFTQYLNKESVVMNKGLAKALNVKIGDKIFIEGKNYRLVETVNDLTAMGAAPDMLFLNQKVVKKYIQTKQNNNAEATYLLIKAKKDINPLTLSSEIKSYNKKLRIDIAEQDYGMQSNLQSLRIFVVVLSVLILIVTSLIIISNFELLLYKMRNQFAIMRSLGASTKQISRIITIQSTIINASGISLGFILTLFSQRSLYKLVEKILNISSTPSEFNIGAAVIIAIVTFSVIQLFLIIPSYRSTKVLPLKTMEKNEKLNFGYSKARVTVFKVLVGISLFLIVCSQVLPTRETYGPAMLLISVVLVLLAFVLIFSILLPKVLEWFLPYGQKLFGREFYISIKNLIPQVRKNTVIILMISSLMIIAVFGSITLRTIQVSQQDQLKEDYATPILVGTRLDDTKINPTEFTKAVEKLPDVKSVSNFSNLGSAEYQNEGRNMSMSYAVVDLKRLQAQGLIPHLKVKAASNSLIVSKSFAKQSHLKVGEIVQLGEFSNEKQVVEPKGNYKVVDIEEQLLNGADAYVDWKNQKLIDVSFYLLYVESKHIKNAVNQLEGLKSQYPELKISNYEQSAKEADKMFYQRWGIFILVIATLVVSTMVGVFNSLVNNIYSKRKEFAVLRAIGVTPKGLRKVILSQVNLYIIIGLIIGTLIGLLTTFILLLVDPGKFVIDYKVIITVSLSMLVGSTFIFWFVGNKISSQKLSVELTNDNK</sequence>
<evidence type="ECO:0000256" key="2">
    <source>
        <dbReference type="ARBA" id="ARBA00022475"/>
    </source>
</evidence>
<dbReference type="AlphaFoldDB" id="A0AA86I332"/>
<feature type="transmembrane region" description="Helical" evidence="7">
    <location>
        <begin position="387"/>
        <end position="407"/>
    </location>
</feature>
<feature type="transmembrane region" description="Helical" evidence="7">
    <location>
        <begin position="753"/>
        <end position="777"/>
    </location>
</feature>
<evidence type="ECO:0000259" key="9">
    <source>
        <dbReference type="Pfam" id="PF12704"/>
    </source>
</evidence>
<gene>
    <name evidence="10" type="ORF">CIB87_10285</name>
</gene>
<protein>
    <submittedName>
        <fullName evidence="10">ABC transporter permease</fullName>
    </submittedName>
</protein>
<evidence type="ECO:0000256" key="1">
    <source>
        <dbReference type="ARBA" id="ARBA00004651"/>
    </source>
</evidence>
<dbReference type="GO" id="GO:0005886">
    <property type="term" value="C:plasma membrane"/>
    <property type="evidence" value="ECO:0007669"/>
    <property type="project" value="UniProtKB-SubCell"/>
</dbReference>
<feature type="domain" description="MacB-like periplasmic core" evidence="9">
    <location>
        <begin position="22"/>
        <end position="219"/>
    </location>
</feature>
<feature type="transmembrane region" description="Helical" evidence="7">
    <location>
        <begin position="291"/>
        <end position="316"/>
    </location>
</feature>
<feature type="transmembrane region" description="Helical" evidence="7">
    <location>
        <begin position="244"/>
        <end position="270"/>
    </location>
</feature>
<dbReference type="EMBL" id="CP022674">
    <property type="protein sequence ID" value="AXI29379.1"/>
    <property type="molecule type" value="Genomic_DNA"/>
</dbReference>
<feature type="domain" description="ABC3 transporter permease C-terminal" evidence="8">
    <location>
        <begin position="248"/>
        <end position="365"/>
    </location>
</feature>
<feature type="transmembrane region" description="Helical" evidence="7">
    <location>
        <begin position="336"/>
        <end position="358"/>
    </location>
</feature>
<evidence type="ECO:0000313" key="10">
    <source>
        <dbReference type="EMBL" id="AXI29379.1"/>
    </source>
</evidence>
<feature type="transmembrane region" description="Helical" evidence="7">
    <location>
        <begin position="20"/>
        <end position="41"/>
    </location>
</feature>
<accession>A0AA86I332</accession>
<dbReference type="Proteomes" id="UP000253834">
    <property type="component" value="Chromosome"/>
</dbReference>
<evidence type="ECO:0000259" key="8">
    <source>
        <dbReference type="Pfam" id="PF02687"/>
    </source>
</evidence>
<dbReference type="RefSeq" id="WP_114895414.1">
    <property type="nucleotide sequence ID" value="NZ_CP022674.1"/>
</dbReference>
<feature type="domain" description="ABC3 transporter permease C-terminal" evidence="8">
    <location>
        <begin position="704"/>
        <end position="815"/>
    </location>
</feature>
<dbReference type="Pfam" id="PF02687">
    <property type="entry name" value="FtsX"/>
    <property type="match status" value="2"/>
</dbReference>
<evidence type="ECO:0000313" key="11">
    <source>
        <dbReference type="Proteomes" id="UP000253834"/>
    </source>
</evidence>
<feature type="transmembrane region" description="Helical" evidence="7">
    <location>
        <begin position="471"/>
        <end position="491"/>
    </location>
</feature>
<comment type="similarity">
    <text evidence="6">Belongs to the ABC-4 integral membrane protein family.</text>
</comment>
<name>A0AA86I332_PRIMG</name>
<keyword evidence="3 7" id="KW-0812">Transmembrane</keyword>